<dbReference type="EMBL" id="BMAV01018974">
    <property type="protein sequence ID" value="GFY71593.1"/>
    <property type="molecule type" value="Genomic_DNA"/>
</dbReference>
<organism evidence="2 3">
    <name type="scientific">Trichonephila inaurata madagascariensis</name>
    <dbReference type="NCBI Taxonomy" id="2747483"/>
    <lineage>
        <taxon>Eukaryota</taxon>
        <taxon>Metazoa</taxon>
        <taxon>Ecdysozoa</taxon>
        <taxon>Arthropoda</taxon>
        <taxon>Chelicerata</taxon>
        <taxon>Arachnida</taxon>
        <taxon>Araneae</taxon>
        <taxon>Araneomorphae</taxon>
        <taxon>Entelegynae</taxon>
        <taxon>Araneoidea</taxon>
        <taxon>Nephilidae</taxon>
        <taxon>Trichonephila</taxon>
        <taxon>Trichonephila inaurata</taxon>
    </lineage>
</organism>
<dbReference type="Pfam" id="PF17919">
    <property type="entry name" value="RT_RNaseH_2"/>
    <property type="match status" value="1"/>
</dbReference>
<proteinExistence type="predicted"/>
<reference evidence="2" key="1">
    <citation type="submission" date="2020-08" db="EMBL/GenBank/DDBJ databases">
        <title>Multicomponent nature underlies the extraordinary mechanical properties of spider dragline silk.</title>
        <authorList>
            <person name="Kono N."/>
            <person name="Nakamura H."/>
            <person name="Mori M."/>
            <person name="Yoshida Y."/>
            <person name="Ohtoshi R."/>
            <person name="Malay A.D."/>
            <person name="Moran D.A.P."/>
            <person name="Tomita M."/>
            <person name="Numata K."/>
            <person name="Arakawa K."/>
        </authorList>
    </citation>
    <scope>NUCLEOTIDE SEQUENCE</scope>
</reference>
<comment type="caution">
    <text evidence="2">The sequence shown here is derived from an EMBL/GenBank/DDBJ whole genome shotgun (WGS) entry which is preliminary data.</text>
</comment>
<name>A0A8X6YIY6_9ARAC</name>
<dbReference type="GO" id="GO:0071897">
    <property type="term" value="P:DNA biosynthetic process"/>
    <property type="evidence" value="ECO:0007669"/>
    <property type="project" value="UniProtKB-ARBA"/>
</dbReference>
<gene>
    <name evidence="2" type="ORF">TNIN_339711</name>
</gene>
<sequence length="109" mass="12452">MPFEELKTRLSKNPVLYRPDFTKPFIIQCDASNLGIGVVCCRSLIPVASLIVSQTISGIRHTKEKWRTQEEQVKNGVRSWDLEHSFQDTERIFFSQTGTDAMPSSHQVL</sequence>
<feature type="domain" description="Reverse transcriptase/retrotransposon-derived protein RNase H-like" evidence="1">
    <location>
        <begin position="3"/>
        <end position="41"/>
    </location>
</feature>
<dbReference type="Proteomes" id="UP000886998">
    <property type="component" value="Unassembled WGS sequence"/>
</dbReference>
<evidence type="ECO:0000313" key="2">
    <source>
        <dbReference type="EMBL" id="GFY71593.1"/>
    </source>
</evidence>
<dbReference type="SUPFAM" id="SSF56672">
    <property type="entry name" value="DNA/RNA polymerases"/>
    <property type="match status" value="1"/>
</dbReference>
<dbReference type="InterPro" id="IPR043502">
    <property type="entry name" value="DNA/RNA_pol_sf"/>
</dbReference>
<evidence type="ECO:0000259" key="1">
    <source>
        <dbReference type="Pfam" id="PF17919"/>
    </source>
</evidence>
<evidence type="ECO:0000313" key="3">
    <source>
        <dbReference type="Proteomes" id="UP000886998"/>
    </source>
</evidence>
<keyword evidence="3" id="KW-1185">Reference proteome</keyword>
<accession>A0A8X6YIY6</accession>
<dbReference type="AlphaFoldDB" id="A0A8X6YIY6"/>
<protein>
    <recommendedName>
        <fullName evidence="1">Reverse transcriptase/retrotransposon-derived protein RNase H-like domain-containing protein</fullName>
    </recommendedName>
</protein>
<dbReference type="InterPro" id="IPR041577">
    <property type="entry name" value="RT_RNaseH_2"/>
</dbReference>
<dbReference type="OrthoDB" id="425619at2759"/>